<name>A0A1R3V7G4_9HYPH</name>
<sequence>MCQIPAFVHGLRLVTEDNALDYLRRLKETRSILRIPVARTIASTNDTNGNRLRAMDAVRLKTRSSRKAIRAWATL</sequence>
<protein>
    <submittedName>
        <fullName evidence="1">Uncharacterized protein</fullName>
    </submittedName>
</protein>
<evidence type="ECO:0000313" key="2">
    <source>
        <dbReference type="Proteomes" id="UP000188388"/>
    </source>
</evidence>
<dbReference type="AlphaFoldDB" id="A0A1R3V7G4"/>
<keyword evidence="2" id="KW-1185">Reference proteome</keyword>
<proteinExistence type="predicted"/>
<accession>A0A1R3V7G4</accession>
<reference evidence="2" key="1">
    <citation type="submission" date="2017-01" db="EMBL/GenBank/DDBJ databases">
        <authorList>
            <person name="Brunel B."/>
        </authorList>
    </citation>
    <scope>NUCLEOTIDE SEQUENCE [LARGE SCALE GENOMIC DNA]</scope>
</reference>
<dbReference type="EMBL" id="FTPD01000016">
    <property type="protein sequence ID" value="SIT55771.1"/>
    <property type="molecule type" value="Genomic_DNA"/>
</dbReference>
<organism evidence="1 2">
    <name type="scientific">Mesorhizobium prunaredense</name>
    <dbReference type="NCBI Taxonomy" id="1631249"/>
    <lineage>
        <taxon>Bacteria</taxon>
        <taxon>Pseudomonadati</taxon>
        <taxon>Pseudomonadota</taxon>
        <taxon>Alphaproteobacteria</taxon>
        <taxon>Hyphomicrobiales</taxon>
        <taxon>Phyllobacteriaceae</taxon>
        <taxon>Mesorhizobium</taxon>
    </lineage>
</organism>
<evidence type="ECO:0000313" key="1">
    <source>
        <dbReference type="EMBL" id="SIT55771.1"/>
    </source>
</evidence>
<dbReference type="STRING" id="1631249.BQ8794_230081"/>
<dbReference type="Proteomes" id="UP000188388">
    <property type="component" value="Unassembled WGS sequence"/>
</dbReference>
<gene>
    <name evidence="1" type="ORF">BQ8794_230081</name>
</gene>